<dbReference type="EC" id="6.1.1.14" evidence="11"/>
<dbReference type="Pfam" id="PF02092">
    <property type="entry name" value="tRNA_synt_2f"/>
    <property type="match status" value="1"/>
</dbReference>
<dbReference type="RefSeq" id="WP_139754727.1">
    <property type="nucleotide sequence ID" value="NZ_CP039852.1"/>
</dbReference>
<comment type="similarity">
    <text evidence="2 11">Belongs to the class-II aminoacyl-tRNA synthetase family.</text>
</comment>
<dbReference type="GO" id="GO:0004814">
    <property type="term" value="F:arginine-tRNA ligase activity"/>
    <property type="evidence" value="ECO:0007669"/>
    <property type="project" value="InterPro"/>
</dbReference>
<dbReference type="KEGG" id="salk:FBQ74_00035"/>
<evidence type="ECO:0000256" key="2">
    <source>
        <dbReference type="ARBA" id="ARBA00008226"/>
    </source>
</evidence>
<keyword evidence="14" id="KW-1185">Reference proteome</keyword>
<evidence type="ECO:0000256" key="9">
    <source>
        <dbReference type="ARBA" id="ARBA00023146"/>
    </source>
</evidence>
<dbReference type="InterPro" id="IPR009080">
    <property type="entry name" value="tRNAsynth_Ia_anticodon-bd"/>
</dbReference>
<evidence type="ECO:0000256" key="5">
    <source>
        <dbReference type="ARBA" id="ARBA00022598"/>
    </source>
</evidence>
<dbReference type="GO" id="GO:0004820">
    <property type="term" value="F:glycine-tRNA ligase activity"/>
    <property type="evidence" value="ECO:0007669"/>
    <property type="project" value="UniProtKB-UniRule"/>
</dbReference>
<keyword evidence="8 11" id="KW-0648">Protein biosynthesis</keyword>
<comment type="subunit">
    <text evidence="3 11">Tetramer of two alpha and two beta subunits.</text>
</comment>
<name>A0A5B7Y9C4_9ALTE</name>
<dbReference type="PROSITE" id="PS50861">
    <property type="entry name" value="AA_TRNA_LIGASE_II_GLYAB"/>
    <property type="match status" value="1"/>
</dbReference>
<evidence type="ECO:0000313" key="13">
    <source>
        <dbReference type="EMBL" id="QCZ91963.1"/>
    </source>
</evidence>
<keyword evidence="7 11" id="KW-0067">ATP-binding</keyword>
<dbReference type="PRINTS" id="PR01045">
    <property type="entry name" value="TRNASYNTHGB"/>
</dbReference>
<dbReference type="GO" id="GO:0006420">
    <property type="term" value="P:arginyl-tRNA aminoacylation"/>
    <property type="evidence" value="ECO:0007669"/>
    <property type="project" value="InterPro"/>
</dbReference>
<sequence length="690" mass="75728">MRTENLLIELGTEELPPKALKQLAESFASNFRLALEGAELQFDSVNWFAAPRRLAIYVSALAESQHDKVVEKRGPAVNAAFDADGNPTKAALGWARGNGIDVSDAERLVTDKGEWLLHKANTPGQPVGTLLENLLNQAIGKLPIPKPMRWGNYSTQFIRPVHTLTVLYGSEVLPVSVLGLTSDRVVQGHRFHGEKRFDLAHADTYAQALKEQYVIADFNERADAIRDGLEQTAEQLSLTPDYDNALLEEIAALVEWPVVLTASFDSAFLDVPKEALIYTMKDDQKYVPLLNADGSLANTFLFVTNIESRDETAIISGNEKVIRPRLADAEFFFETDKKTTLESRLSSLESVLFQKQLGTLKDKSDRISELSGFIAQQIGADVTQASRAGLLSKTDLMSEMVMEFPEVQGVMGKYYALNDGEDAAIADALHEQYMPRFAGDILPASDVSAAVSLADKLDTLVGIFGIGQLPKGDKDPFALRRAAIGVLRIISEKGLNLDLEVLVGKAVDVYGSKLTNTDTQTQVVDFVLGRFVSVFQEQGISMDVIQAVSARRPTRPADYAARVSAVAEFKQREEAEALAAANKRVANILNKQNITGELPVDESLLQDEPEKALYRSLRAVSDDVQQAAASQEYGAVLSTLATLRNDIDDFFDNVMVMADDEAVRQNRLAILLMLRSLFLKTADISLLAKS</sequence>
<dbReference type="PANTHER" id="PTHR30075">
    <property type="entry name" value="GLYCYL-TRNA SYNTHETASE"/>
    <property type="match status" value="1"/>
</dbReference>
<dbReference type="InterPro" id="IPR006194">
    <property type="entry name" value="Gly-tRNA-synth_heterodimer"/>
</dbReference>
<keyword evidence="6 11" id="KW-0547">Nucleotide-binding</keyword>
<dbReference type="OrthoDB" id="9775440at2"/>
<evidence type="ECO:0000259" key="12">
    <source>
        <dbReference type="SMART" id="SM00836"/>
    </source>
</evidence>
<reference evidence="13 14" key="1">
    <citation type="submission" date="2019-04" db="EMBL/GenBank/DDBJ databases">
        <title>Salinimonas iocasae sp. nov., a halophilic bacterium isolated from the outer tube casing of tubeworms in Okinawa Trough.</title>
        <authorList>
            <person name="Zhang H."/>
            <person name="Wang H."/>
            <person name="Li C."/>
        </authorList>
    </citation>
    <scope>NUCLEOTIDE SEQUENCE [LARGE SCALE GENOMIC DNA]</scope>
    <source>
        <strain evidence="13 14">KX18D6</strain>
    </source>
</reference>
<dbReference type="SMART" id="SM00836">
    <property type="entry name" value="DALR_1"/>
    <property type="match status" value="1"/>
</dbReference>
<dbReference type="EMBL" id="CP039852">
    <property type="protein sequence ID" value="QCZ91963.1"/>
    <property type="molecule type" value="Genomic_DNA"/>
</dbReference>
<protein>
    <recommendedName>
        <fullName evidence="11">Glycine--tRNA ligase beta subunit</fullName>
        <ecNumber evidence="11">6.1.1.14</ecNumber>
    </recommendedName>
    <alternativeName>
        <fullName evidence="11">Glycyl-tRNA synthetase beta subunit</fullName>
        <shortName evidence="11">GlyRS</shortName>
    </alternativeName>
</protein>
<dbReference type="GO" id="GO:0005524">
    <property type="term" value="F:ATP binding"/>
    <property type="evidence" value="ECO:0007669"/>
    <property type="project" value="UniProtKB-UniRule"/>
</dbReference>
<comment type="subcellular location">
    <subcellularLocation>
        <location evidence="1 11">Cytoplasm</location>
    </subcellularLocation>
</comment>
<proteinExistence type="inferred from homology"/>
<evidence type="ECO:0000256" key="3">
    <source>
        <dbReference type="ARBA" id="ARBA00011209"/>
    </source>
</evidence>
<comment type="catalytic activity">
    <reaction evidence="10 11">
        <text>tRNA(Gly) + glycine + ATP = glycyl-tRNA(Gly) + AMP + diphosphate</text>
        <dbReference type="Rhea" id="RHEA:16013"/>
        <dbReference type="Rhea" id="RHEA-COMP:9664"/>
        <dbReference type="Rhea" id="RHEA-COMP:9683"/>
        <dbReference type="ChEBI" id="CHEBI:30616"/>
        <dbReference type="ChEBI" id="CHEBI:33019"/>
        <dbReference type="ChEBI" id="CHEBI:57305"/>
        <dbReference type="ChEBI" id="CHEBI:78442"/>
        <dbReference type="ChEBI" id="CHEBI:78522"/>
        <dbReference type="ChEBI" id="CHEBI:456215"/>
        <dbReference type="EC" id="6.1.1.14"/>
    </reaction>
</comment>
<evidence type="ECO:0000256" key="7">
    <source>
        <dbReference type="ARBA" id="ARBA00022840"/>
    </source>
</evidence>
<dbReference type="AlphaFoldDB" id="A0A5B7Y9C4"/>
<evidence type="ECO:0000256" key="11">
    <source>
        <dbReference type="HAMAP-Rule" id="MF_00255"/>
    </source>
</evidence>
<organism evidence="13 14">
    <name type="scientific">Salinimonas iocasae</name>
    <dbReference type="NCBI Taxonomy" id="2572577"/>
    <lineage>
        <taxon>Bacteria</taxon>
        <taxon>Pseudomonadati</taxon>
        <taxon>Pseudomonadota</taxon>
        <taxon>Gammaproteobacteria</taxon>
        <taxon>Alteromonadales</taxon>
        <taxon>Alteromonadaceae</taxon>
        <taxon>Alteromonas/Salinimonas group</taxon>
        <taxon>Salinimonas</taxon>
    </lineage>
</organism>
<accession>A0A5B7Y9C4</accession>
<dbReference type="Pfam" id="PF05746">
    <property type="entry name" value="DALR_1"/>
    <property type="match status" value="1"/>
</dbReference>
<dbReference type="SUPFAM" id="SSF109604">
    <property type="entry name" value="HD-domain/PDEase-like"/>
    <property type="match status" value="1"/>
</dbReference>
<dbReference type="Gene3D" id="1.10.730.10">
    <property type="entry name" value="Isoleucyl-tRNA Synthetase, Domain 1"/>
    <property type="match status" value="1"/>
</dbReference>
<evidence type="ECO:0000313" key="14">
    <source>
        <dbReference type="Proteomes" id="UP000304912"/>
    </source>
</evidence>
<feature type="domain" description="DALR anticodon binding" evidence="12">
    <location>
        <begin position="584"/>
        <end position="684"/>
    </location>
</feature>
<keyword evidence="5 11" id="KW-0436">Ligase</keyword>
<evidence type="ECO:0000256" key="4">
    <source>
        <dbReference type="ARBA" id="ARBA00022490"/>
    </source>
</evidence>
<dbReference type="Proteomes" id="UP000304912">
    <property type="component" value="Chromosome"/>
</dbReference>
<evidence type="ECO:0000256" key="10">
    <source>
        <dbReference type="ARBA" id="ARBA00047937"/>
    </source>
</evidence>
<dbReference type="GO" id="GO:0006426">
    <property type="term" value="P:glycyl-tRNA aminoacylation"/>
    <property type="evidence" value="ECO:0007669"/>
    <property type="project" value="UniProtKB-UniRule"/>
</dbReference>
<dbReference type="NCBIfam" id="TIGR00211">
    <property type="entry name" value="glyS"/>
    <property type="match status" value="1"/>
</dbReference>
<dbReference type="InterPro" id="IPR015944">
    <property type="entry name" value="Gly-tRNA-synth_bsu"/>
</dbReference>
<dbReference type="PANTHER" id="PTHR30075:SF2">
    <property type="entry name" value="GLYCINE--TRNA LIGASE, CHLOROPLASTIC_MITOCHONDRIAL 2"/>
    <property type="match status" value="1"/>
</dbReference>
<keyword evidence="9 11" id="KW-0030">Aminoacyl-tRNA synthetase</keyword>
<gene>
    <name evidence="11 13" type="primary">glyS</name>
    <name evidence="13" type="ORF">FBQ74_00035</name>
</gene>
<keyword evidence="4 11" id="KW-0963">Cytoplasm</keyword>
<dbReference type="HAMAP" id="MF_00255">
    <property type="entry name" value="Gly_tRNA_synth_beta"/>
    <property type="match status" value="1"/>
</dbReference>
<dbReference type="SUPFAM" id="SSF47323">
    <property type="entry name" value="Anticodon-binding domain of a subclass of class I aminoacyl-tRNA synthetases"/>
    <property type="match status" value="1"/>
</dbReference>
<evidence type="ECO:0000256" key="8">
    <source>
        <dbReference type="ARBA" id="ARBA00022917"/>
    </source>
</evidence>
<evidence type="ECO:0000256" key="6">
    <source>
        <dbReference type="ARBA" id="ARBA00022741"/>
    </source>
</evidence>
<evidence type="ECO:0000256" key="1">
    <source>
        <dbReference type="ARBA" id="ARBA00004496"/>
    </source>
</evidence>
<dbReference type="GO" id="GO:0005829">
    <property type="term" value="C:cytosol"/>
    <property type="evidence" value="ECO:0007669"/>
    <property type="project" value="TreeGrafter"/>
</dbReference>
<dbReference type="InterPro" id="IPR008909">
    <property type="entry name" value="DALR_anticod-bd"/>
</dbReference>